<dbReference type="RefSeq" id="WP_190891494.1">
    <property type="nucleotide sequence ID" value="NZ_JACWZY010000035.1"/>
</dbReference>
<keyword evidence="1" id="KW-0472">Membrane</keyword>
<keyword evidence="1" id="KW-1133">Transmembrane helix</keyword>
<feature type="transmembrane region" description="Helical" evidence="1">
    <location>
        <begin position="75"/>
        <end position="101"/>
    </location>
</feature>
<accession>A0A927AUL6</accession>
<evidence type="ECO:0000313" key="3">
    <source>
        <dbReference type="Proteomes" id="UP000598820"/>
    </source>
</evidence>
<proteinExistence type="predicted"/>
<evidence type="ECO:0000256" key="1">
    <source>
        <dbReference type="SAM" id="Phobius"/>
    </source>
</evidence>
<evidence type="ECO:0000313" key="2">
    <source>
        <dbReference type="EMBL" id="MBD2704700.1"/>
    </source>
</evidence>
<organism evidence="2 3">
    <name type="scientific">Spirosoma profusum</name>
    <dbReference type="NCBI Taxonomy" id="2771354"/>
    <lineage>
        <taxon>Bacteria</taxon>
        <taxon>Pseudomonadati</taxon>
        <taxon>Bacteroidota</taxon>
        <taxon>Cytophagia</taxon>
        <taxon>Cytophagales</taxon>
        <taxon>Cytophagaceae</taxon>
        <taxon>Spirosoma</taxon>
    </lineage>
</organism>
<keyword evidence="3" id="KW-1185">Reference proteome</keyword>
<dbReference type="EMBL" id="JACWZY010000035">
    <property type="protein sequence ID" value="MBD2704700.1"/>
    <property type="molecule type" value="Genomic_DNA"/>
</dbReference>
<comment type="caution">
    <text evidence="2">The sequence shown here is derived from an EMBL/GenBank/DDBJ whole genome shotgun (WGS) entry which is preliminary data.</text>
</comment>
<reference evidence="2" key="1">
    <citation type="submission" date="2020-09" db="EMBL/GenBank/DDBJ databases">
        <authorList>
            <person name="Kim M.K."/>
        </authorList>
    </citation>
    <scope>NUCLEOTIDE SEQUENCE</scope>
    <source>
        <strain evidence="2">BT702</strain>
    </source>
</reference>
<dbReference type="Proteomes" id="UP000598820">
    <property type="component" value="Unassembled WGS sequence"/>
</dbReference>
<gene>
    <name evidence="2" type="ORF">IC229_28955</name>
</gene>
<dbReference type="AlphaFoldDB" id="A0A927AUL6"/>
<keyword evidence="1" id="KW-0812">Transmembrane</keyword>
<sequence>MSNILWHNLSWYVYLGFYLVMCLKRHDEIKREPGVFDFARYSLSAGYIHPRFLMTQLNGKPVNIRTIETLLEPALFFFIGIGLCILGQKLGILLIVCSLVYSISYQAAYHQGDNFVMDKIDEIICNEELVKAFVDGRDPSETRGFNFYGRRPADPETRRQLAETFVENEETVVAM</sequence>
<protein>
    <submittedName>
        <fullName evidence="2">Uncharacterized protein</fullName>
    </submittedName>
</protein>
<feature type="transmembrane region" description="Helical" evidence="1">
    <location>
        <begin position="6"/>
        <end position="23"/>
    </location>
</feature>
<name>A0A927AUL6_9BACT</name>